<dbReference type="AlphaFoldDB" id="X1IXE1"/>
<protein>
    <submittedName>
        <fullName evidence="1">Uncharacterized protein</fullName>
    </submittedName>
</protein>
<gene>
    <name evidence="1" type="ORF">S03H2_56227</name>
</gene>
<sequence length="40" mass="4656">MKDYVILALQKQIEKDKDNIGKAFQSEQKEVKDESTKTDL</sequence>
<comment type="caution">
    <text evidence="1">The sequence shown here is derived from an EMBL/GenBank/DDBJ whole genome shotgun (WGS) entry which is preliminary data.</text>
</comment>
<name>X1IXE1_9ZZZZ</name>
<organism evidence="1">
    <name type="scientific">marine sediment metagenome</name>
    <dbReference type="NCBI Taxonomy" id="412755"/>
    <lineage>
        <taxon>unclassified sequences</taxon>
        <taxon>metagenomes</taxon>
        <taxon>ecological metagenomes</taxon>
    </lineage>
</organism>
<proteinExistence type="predicted"/>
<dbReference type="EMBL" id="BARU01035958">
    <property type="protein sequence ID" value="GAH86392.1"/>
    <property type="molecule type" value="Genomic_DNA"/>
</dbReference>
<reference evidence="1" key="1">
    <citation type="journal article" date="2014" name="Front. Microbiol.">
        <title>High frequency of phylogenetically diverse reductive dehalogenase-homologous genes in deep subseafloor sedimentary metagenomes.</title>
        <authorList>
            <person name="Kawai M."/>
            <person name="Futagami T."/>
            <person name="Toyoda A."/>
            <person name="Takaki Y."/>
            <person name="Nishi S."/>
            <person name="Hori S."/>
            <person name="Arai W."/>
            <person name="Tsubouchi T."/>
            <person name="Morono Y."/>
            <person name="Uchiyama I."/>
            <person name="Ito T."/>
            <person name="Fujiyama A."/>
            <person name="Inagaki F."/>
            <person name="Takami H."/>
        </authorList>
    </citation>
    <scope>NUCLEOTIDE SEQUENCE</scope>
    <source>
        <strain evidence="1">Expedition CK06-06</strain>
    </source>
</reference>
<evidence type="ECO:0000313" key="1">
    <source>
        <dbReference type="EMBL" id="GAH86392.1"/>
    </source>
</evidence>
<accession>X1IXE1</accession>